<feature type="transmembrane region" description="Helical" evidence="11">
    <location>
        <begin position="101"/>
        <end position="129"/>
    </location>
</feature>
<feature type="transmembrane region" description="Helical" evidence="11">
    <location>
        <begin position="1453"/>
        <end position="1477"/>
    </location>
</feature>
<feature type="transmembrane region" description="Helical" evidence="11">
    <location>
        <begin position="1542"/>
        <end position="1561"/>
    </location>
</feature>
<evidence type="ECO:0000256" key="9">
    <source>
        <dbReference type="ARBA" id="ARBA00023136"/>
    </source>
</evidence>
<feature type="region of interest" description="Disordered" evidence="10">
    <location>
        <begin position="563"/>
        <end position="590"/>
    </location>
</feature>
<feature type="compositionally biased region" description="Basic and acidic residues" evidence="10">
    <location>
        <begin position="1672"/>
        <end position="1684"/>
    </location>
</feature>
<comment type="subcellular location">
    <subcellularLocation>
        <location evidence="2">Membrane</location>
        <topology evidence="2">Multi-pass membrane protein</topology>
    </subcellularLocation>
</comment>
<feature type="compositionally biased region" description="Low complexity" evidence="10">
    <location>
        <begin position="743"/>
        <end position="755"/>
    </location>
</feature>
<keyword evidence="7" id="KW-0833">Ubl conjugation pathway</keyword>
<feature type="compositionally biased region" description="Basic and acidic residues" evidence="10">
    <location>
        <begin position="518"/>
        <end position="527"/>
    </location>
</feature>
<dbReference type="InterPro" id="IPR056521">
    <property type="entry name" value="MARCHF6-like_C"/>
</dbReference>
<evidence type="ECO:0000256" key="5">
    <source>
        <dbReference type="ARBA" id="ARBA00022679"/>
    </source>
</evidence>
<accession>A0A8H7XW21</accession>
<feature type="region of interest" description="Disordered" evidence="10">
    <location>
        <begin position="610"/>
        <end position="782"/>
    </location>
</feature>
<dbReference type="EMBL" id="JAFIQS010000008">
    <property type="protein sequence ID" value="KAG5166723.1"/>
    <property type="molecule type" value="Genomic_DNA"/>
</dbReference>
<keyword evidence="8 11" id="KW-1133">Transmembrane helix</keyword>
<feature type="compositionally biased region" description="Polar residues" evidence="10">
    <location>
        <begin position="465"/>
        <end position="476"/>
    </location>
</feature>
<feature type="region of interest" description="Disordered" evidence="10">
    <location>
        <begin position="315"/>
        <end position="527"/>
    </location>
</feature>
<evidence type="ECO:0000256" key="1">
    <source>
        <dbReference type="ARBA" id="ARBA00000900"/>
    </source>
</evidence>
<dbReference type="GO" id="GO:0061630">
    <property type="term" value="F:ubiquitin protein ligase activity"/>
    <property type="evidence" value="ECO:0007669"/>
    <property type="project" value="UniProtKB-EC"/>
</dbReference>
<feature type="transmembrane region" description="Helical" evidence="11">
    <location>
        <begin position="1398"/>
        <end position="1418"/>
    </location>
</feature>
<comment type="pathway">
    <text evidence="3">Protein modification; protein ubiquitination.</text>
</comment>
<comment type="caution">
    <text evidence="13">The sequence shown here is derived from an EMBL/GenBank/DDBJ whole genome shotgun (WGS) entry which is preliminary data.</text>
</comment>
<feature type="compositionally biased region" description="Acidic residues" evidence="10">
    <location>
        <begin position="724"/>
        <end position="736"/>
    </location>
</feature>
<feature type="compositionally biased region" description="Basic residues" evidence="10">
    <location>
        <begin position="691"/>
        <end position="703"/>
    </location>
</feature>
<feature type="region of interest" description="Disordered" evidence="10">
    <location>
        <begin position="1626"/>
        <end position="1684"/>
    </location>
</feature>
<keyword evidence="5" id="KW-0808">Transferase</keyword>
<feature type="domain" description="E3 ubiquitin-protein ligase MARCHF6-like C-terminal" evidence="12">
    <location>
        <begin position="1442"/>
        <end position="1611"/>
    </location>
</feature>
<dbReference type="GO" id="GO:0005789">
    <property type="term" value="C:endoplasmic reticulum membrane"/>
    <property type="evidence" value="ECO:0007669"/>
    <property type="project" value="TreeGrafter"/>
</dbReference>
<feature type="compositionally biased region" description="Acidic residues" evidence="10">
    <location>
        <begin position="667"/>
        <end position="685"/>
    </location>
</feature>
<organism evidence="13">
    <name type="scientific">Psilocybe cubensis</name>
    <name type="common">Psychedelic mushroom</name>
    <name type="synonym">Stropharia cubensis</name>
    <dbReference type="NCBI Taxonomy" id="181762"/>
    <lineage>
        <taxon>Eukaryota</taxon>
        <taxon>Fungi</taxon>
        <taxon>Dikarya</taxon>
        <taxon>Basidiomycota</taxon>
        <taxon>Agaricomycotina</taxon>
        <taxon>Agaricomycetes</taxon>
        <taxon>Agaricomycetidae</taxon>
        <taxon>Agaricales</taxon>
        <taxon>Agaricineae</taxon>
        <taxon>Strophariaceae</taxon>
        <taxon>Psilocybe</taxon>
    </lineage>
</organism>
<feature type="compositionally biased region" description="Polar residues" evidence="10">
    <location>
        <begin position="494"/>
        <end position="503"/>
    </location>
</feature>
<feature type="compositionally biased region" description="Acidic residues" evidence="10">
    <location>
        <begin position="707"/>
        <end position="717"/>
    </location>
</feature>
<feature type="compositionally biased region" description="Polar residues" evidence="10">
    <location>
        <begin position="367"/>
        <end position="379"/>
    </location>
</feature>
<dbReference type="PANTHER" id="PTHR13145">
    <property type="entry name" value="SSM4 PROTEIN"/>
    <property type="match status" value="1"/>
</dbReference>
<feature type="transmembrane region" description="Helical" evidence="11">
    <location>
        <begin position="1489"/>
        <end position="1510"/>
    </location>
</feature>
<feature type="compositionally biased region" description="Polar residues" evidence="10">
    <location>
        <begin position="317"/>
        <end position="329"/>
    </location>
</feature>
<sequence>MPSSLPPLLLIRRLLQQLFFAVLFVLRGIAVATIWLGVLPWVTVWTWRMYFSMGESAAWWISDRPRPPSTEPTATFFNRIRYEVPVPPSKSIYTKVSSHPVWIALSADIFTGQIIASLIVLIFVAVFLLREWISQNARPGVFEEEELPELPPVPAPPPPQPQPQQQPRLVRHFAPLDPANPNLERELRARAAFNERQIEALRAMEAMRQNLDPNIAVDPNRWRTDAQIAALRDRKKKMKAKGQRPPHTVRDENQGETDEEDVQFELEQAKKKIFNRHVTVAQASRRSFPRPPSPELEVAELQNTLDFVIPLDGPTAKTASSAGPSTSPVSPDFFAQNPFSSSSKSDSPFPPVALKPPSGDIPFSLRGWQTTNTNPTPSHEQPEPVFPPVTLQPPADDIPFSLRGWQTTSQPISKTVSQPQPEVPLQAEPVQRSASTGSAALARPPLPMAPLPQSGHNSPFLFSPGKTSVDSPSHSTYRAPEELQKPQQPEAGPSNPTANSSRDYFTAAYPSSPAEATNGHDEEAEREEWLNAREEAIKMMEEEEIAMEQDSKYYSVRQRLNRRRAHHPHHQHWLENASDDDAEVESKGKGKMKEMEMNIGASTAVVTDVGIGGASTSREPHGAAATPESALPDSDVDMEVERNRYFQAAAEAKVGDGGEPGLVSPSESDDTEEDDEDDFHEDDEVDDRHGNGHRNRRPHPLRRPHLEEEDDDEDDDAVFFREPNDDDGVSDDEEDQAQWNIDEQQQGRQQARAGAPAGGAGGEREIVQWGAPGVPGGAPVANDADVAAGLDLEDADANGEDELEGVMEAIGMRGPIFGVFQNAALMIFVLDTAIGICVWVPFTIGKTTALLTLDPKRLLQVLHLPIRAMRYLTDPFVDVFVFIIMRVLLPRIGSLLGKLFQLFWFLGSNTIGKLLGQGISSGISEFSLRMYNQSADIISKPLAQLSAWTSPANITTESISPANSTDLLAALPDYLGFTEPYFEVVGREVRVATTEVQQSWVRLSLGNGPLSRFFAISLGYCVVSVLLLFYLNVLTVGNARTAGVAVRNAIRQQLLVLKVAAFIFIELVVFPLGCGIVLDLCTVWLFPEANLQSRIAFFYSAPLTAMFYHWVAGTMFMYSFAVLLSGCRSVMRPGAMWFIKDPQDQNSHPIRDILDRPTLTQLRKICVSGLMYSFVVACVVGSVAALLVLGSKSILPFRWKNREPLSNVPIDLLFLHLVLPYTMHYFRPKKTIKHFTTIVWKFIATRLRLTSYFFGGRYPEEEFTPKHWKENFIRGNILVVMDDDHADGTFRRVPATDNLALPRDMRATVAVDARGEPVDEAARELMELQNAEAEKAKRSVKDDYMIVYMPPHFRWRIIAFIVVFWIFGAVVLGVGVAVPVQLGRSFFRLFTPREVHDGYSFIIGFYLLWVCYLTAKAVDRLDKRRQRRSADGPRADLYILVLKRGLLWIAKTAYMVLFLGIVLPTLLALVIDLYIILPIRLMYNPSMVPHIRIVDLWALGLLYSKIAMLSRRMQPNRITRGLQIIAAHGWTRPDPVRATKDVIGPLCGGFLGMIILPGAAFRALQYLFPSITVDNRFMFMHVYPAVFIIAGGVRTAMSMYGVLSAWSQAVRDKEFLVEMRLRNHEPEMENEVPPAMAPASATTAAASGTGGGGGGAAQDGEDGPRPAQQQQQREERVETDVHWDEYLAENERINAERRAALL</sequence>
<feature type="transmembrane region" description="Helical" evidence="11">
    <location>
        <begin position="18"/>
        <end position="42"/>
    </location>
</feature>
<evidence type="ECO:0000256" key="4">
    <source>
        <dbReference type="ARBA" id="ARBA00012483"/>
    </source>
</evidence>
<feature type="transmembrane region" description="Helical" evidence="11">
    <location>
        <begin position="1055"/>
        <end position="1086"/>
    </location>
</feature>
<feature type="transmembrane region" description="Helical" evidence="11">
    <location>
        <begin position="1165"/>
        <end position="1188"/>
    </location>
</feature>
<dbReference type="EC" id="2.3.2.27" evidence="4"/>
<proteinExistence type="predicted"/>
<evidence type="ECO:0000256" key="2">
    <source>
        <dbReference type="ARBA" id="ARBA00004141"/>
    </source>
</evidence>
<feature type="compositionally biased region" description="Polar residues" evidence="10">
    <location>
        <begin position="404"/>
        <end position="420"/>
    </location>
</feature>
<feature type="region of interest" description="Disordered" evidence="10">
    <location>
        <begin position="236"/>
        <end position="259"/>
    </location>
</feature>
<gene>
    <name evidence="13" type="ORF">JR316_008813</name>
</gene>
<feature type="transmembrane region" description="Helical" evidence="11">
    <location>
        <begin position="1357"/>
        <end position="1378"/>
    </location>
</feature>
<reference evidence="13" key="1">
    <citation type="submission" date="2021-02" db="EMBL/GenBank/DDBJ databases">
        <title>Psilocybe cubensis genome.</title>
        <authorList>
            <person name="Mckernan K.J."/>
            <person name="Crawford S."/>
            <person name="Trippe A."/>
            <person name="Kane L.T."/>
            <person name="Mclaughlin S."/>
        </authorList>
    </citation>
    <scope>NUCLEOTIDE SEQUENCE [LARGE SCALE GENOMIC DNA]</scope>
    <source>
        <strain evidence="13">MGC-MH-2018</strain>
    </source>
</reference>
<keyword evidence="6 11" id="KW-0812">Transmembrane</keyword>
<evidence type="ECO:0000256" key="10">
    <source>
        <dbReference type="SAM" id="MobiDB-lite"/>
    </source>
</evidence>
<evidence type="ECO:0000256" key="11">
    <source>
        <dbReference type="SAM" id="Phobius"/>
    </source>
</evidence>
<feature type="region of interest" description="Disordered" evidence="10">
    <location>
        <begin position="145"/>
        <end position="167"/>
    </location>
</feature>
<feature type="compositionally biased region" description="Low complexity" evidence="10">
    <location>
        <begin position="338"/>
        <end position="347"/>
    </location>
</feature>
<feature type="transmembrane region" description="Helical" evidence="11">
    <location>
        <begin position="1581"/>
        <end position="1603"/>
    </location>
</feature>
<keyword evidence="9 11" id="KW-0472">Membrane</keyword>
<dbReference type="PANTHER" id="PTHR13145:SF0">
    <property type="entry name" value="E3 UBIQUITIN-PROTEIN LIGASE MARCHF6"/>
    <property type="match status" value="1"/>
</dbReference>
<feature type="transmembrane region" description="Helical" evidence="11">
    <location>
        <begin position="1013"/>
        <end position="1034"/>
    </location>
</feature>
<name>A0A8H7XW21_PSICU</name>
<feature type="transmembrane region" description="Helical" evidence="11">
    <location>
        <begin position="1208"/>
        <end position="1226"/>
    </location>
</feature>
<evidence type="ECO:0000256" key="7">
    <source>
        <dbReference type="ARBA" id="ARBA00022786"/>
    </source>
</evidence>
<protein>
    <recommendedName>
        <fullName evidence="4">RING-type E3 ubiquitin transferase</fullName>
        <ecNumber evidence="4">2.3.2.27</ecNumber>
    </recommendedName>
</protein>
<evidence type="ECO:0000256" key="8">
    <source>
        <dbReference type="ARBA" id="ARBA00022989"/>
    </source>
</evidence>
<dbReference type="Pfam" id="PF23113">
    <property type="entry name" value="MARCHF6_C"/>
    <property type="match status" value="1"/>
</dbReference>
<dbReference type="OrthoDB" id="264354at2759"/>
<evidence type="ECO:0000256" key="6">
    <source>
        <dbReference type="ARBA" id="ARBA00022692"/>
    </source>
</evidence>
<evidence type="ECO:0000259" key="12">
    <source>
        <dbReference type="Pfam" id="PF23113"/>
    </source>
</evidence>
<feature type="compositionally biased region" description="Gly residues" evidence="10">
    <location>
        <begin position="1648"/>
        <end position="1657"/>
    </location>
</feature>
<dbReference type="GO" id="GO:0036503">
    <property type="term" value="P:ERAD pathway"/>
    <property type="evidence" value="ECO:0007669"/>
    <property type="project" value="TreeGrafter"/>
</dbReference>
<comment type="catalytic activity">
    <reaction evidence="1">
        <text>S-ubiquitinyl-[E2 ubiquitin-conjugating enzyme]-L-cysteine + [acceptor protein]-L-lysine = [E2 ubiquitin-conjugating enzyme]-L-cysteine + N(6)-ubiquitinyl-[acceptor protein]-L-lysine.</text>
        <dbReference type="EC" id="2.3.2.27"/>
    </reaction>
</comment>
<evidence type="ECO:0000256" key="3">
    <source>
        <dbReference type="ARBA" id="ARBA00004906"/>
    </source>
</evidence>
<feature type="compositionally biased region" description="Pro residues" evidence="10">
    <location>
        <begin position="149"/>
        <end position="164"/>
    </location>
</feature>
<feature type="transmembrane region" description="Helical" evidence="11">
    <location>
        <begin position="1106"/>
        <end position="1127"/>
    </location>
</feature>
<evidence type="ECO:0000313" key="13">
    <source>
        <dbReference type="EMBL" id="KAG5166723.1"/>
    </source>
</evidence>